<sequence>MTLGNTNPGALPPCARLSASPGSSQPPARPTSFLLPRLGPESRKTRPLPPDPPESAPPTPGLFRPALAQRIHSPPGRERADASSAPTPRPLPSRGSGFTHGCPELLRAARAGSRRSRLARPSPAPRGSKRGRQGRDSSAGTLLGPGPRPPPAPGRCAFPRPPHSSSRRSLACLFWGPFSVEFLHST</sequence>
<keyword evidence="2" id="KW-1185">Reference proteome</keyword>
<dbReference type="RefSeq" id="XP_032109201.1">
    <property type="nucleotide sequence ID" value="XM_032253310.1"/>
</dbReference>
<dbReference type="Proteomes" id="UP000504640">
    <property type="component" value="Unplaced"/>
</dbReference>
<evidence type="ECO:0000256" key="1">
    <source>
        <dbReference type="SAM" id="MobiDB-lite"/>
    </source>
</evidence>
<accession>A0A6J3FUC0</accession>
<evidence type="ECO:0000313" key="3">
    <source>
        <dbReference type="RefSeq" id="XP_032109201.1"/>
    </source>
</evidence>
<feature type="compositionally biased region" description="Pro residues" evidence="1">
    <location>
        <begin position="47"/>
        <end position="60"/>
    </location>
</feature>
<feature type="region of interest" description="Disordered" evidence="1">
    <location>
        <begin position="1"/>
        <end position="167"/>
    </location>
</feature>
<feature type="compositionally biased region" description="Low complexity" evidence="1">
    <location>
        <begin position="154"/>
        <end position="167"/>
    </location>
</feature>
<gene>
    <name evidence="3" type="primary">LOC116533535</name>
</gene>
<proteinExistence type="predicted"/>
<reference evidence="3" key="1">
    <citation type="submission" date="2025-08" db="UniProtKB">
        <authorList>
            <consortium name="RefSeq"/>
        </authorList>
    </citation>
    <scope>IDENTIFICATION</scope>
    <source>
        <tissue evidence="3">Blood</tissue>
    </source>
</reference>
<dbReference type="AlphaFoldDB" id="A0A6J3FUC0"/>
<evidence type="ECO:0000313" key="2">
    <source>
        <dbReference type="Proteomes" id="UP000504640"/>
    </source>
</evidence>
<organism evidence="2 3">
    <name type="scientific">Sapajus apella</name>
    <name type="common">Brown-capped capuchin</name>
    <name type="synonym">Cebus apella</name>
    <dbReference type="NCBI Taxonomy" id="9515"/>
    <lineage>
        <taxon>Eukaryota</taxon>
        <taxon>Metazoa</taxon>
        <taxon>Chordata</taxon>
        <taxon>Craniata</taxon>
        <taxon>Vertebrata</taxon>
        <taxon>Euteleostomi</taxon>
        <taxon>Mammalia</taxon>
        <taxon>Eutheria</taxon>
        <taxon>Euarchontoglires</taxon>
        <taxon>Primates</taxon>
        <taxon>Haplorrhini</taxon>
        <taxon>Platyrrhini</taxon>
        <taxon>Cebidae</taxon>
        <taxon>Cebinae</taxon>
        <taxon>Sapajus</taxon>
    </lineage>
</organism>
<name>A0A6J3FUC0_SAPAP</name>
<dbReference type="GeneID" id="116533535"/>
<protein>
    <submittedName>
        <fullName evidence="3">Formin-like protein 5</fullName>
    </submittedName>
</protein>